<dbReference type="Proteomes" id="UP001596356">
    <property type="component" value="Unassembled WGS sequence"/>
</dbReference>
<feature type="compositionally biased region" description="Polar residues" evidence="1">
    <location>
        <begin position="73"/>
        <end position="82"/>
    </location>
</feature>
<feature type="transmembrane region" description="Helical" evidence="2">
    <location>
        <begin position="39"/>
        <end position="61"/>
    </location>
</feature>
<accession>A0ABW2AWX8</accession>
<feature type="region of interest" description="Disordered" evidence="1">
    <location>
        <begin position="267"/>
        <end position="287"/>
    </location>
</feature>
<comment type="caution">
    <text evidence="3">The sequence shown here is derived from an EMBL/GenBank/DDBJ whole genome shotgun (WGS) entry which is preliminary data.</text>
</comment>
<keyword evidence="2" id="KW-0472">Membrane</keyword>
<reference evidence="4" key="1">
    <citation type="journal article" date="2019" name="Int. J. Syst. Evol. Microbiol.">
        <title>The Global Catalogue of Microorganisms (GCM) 10K type strain sequencing project: providing services to taxonomists for standard genome sequencing and annotation.</title>
        <authorList>
            <consortium name="The Broad Institute Genomics Platform"/>
            <consortium name="The Broad Institute Genome Sequencing Center for Infectious Disease"/>
            <person name="Wu L."/>
            <person name="Ma J."/>
        </authorList>
    </citation>
    <scope>NUCLEOTIDE SEQUENCE [LARGE SCALE GENOMIC DNA]</scope>
    <source>
        <strain evidence="4">NBRC 106593</strain>
    </source>
</reference>
<name>A0ABW2AWX8_9MICO</name>
<evidence type="ECO:0000256" key="2">
    <source>
        <dbReference type="SAM" id="Phobius"/>
    </source>
</evidence>
<evidence type="ECO:0000256" key="1">
    <source>
        <dbReference type="SAM" id="MobiDB-lite"/>
    </source>
</evidence>
<organism evidence="3 4">
    <name type="scientific">Branchiibius cervicis</name>
    <dbReference type="NCBI Taxonomy" id="908252"/>
    <lineage>
        <taxon>Bacteria</taxon>
        <taxon>Bacillati</taxon>
        <taxon>Actinomycetota</taxon>
        <taxon>Actinomycetes</taxon>
        <taxon>Micrococcales</taxon>
        <taxon>Dermacoccaceae</taxon>
        <taxon>Branchiibius</taxon>
    </lineage>
</organism>
<keyword evidence="2" id="KW-1133">Transmembrane helix</keyword>
<sequence length="365" mass="38015">MSIDVEELLRETPAPAMSLSPGSVLNAAKRDVVRRRRRFAGLATAGVATAAAVAITVGVVGGQESTPRPLPAQTATQNNSSFQTDSLRASFFRRSDGLPLGQVRSTAIPVTSSDGSGMTPETLYAVSTRDGVLRLSRVEGTQQVLLPLVAQLSDGGSMTTDRGQSLVVRPLPADVREAQEVFADGGYSEGSGLTMPDGSTAGVFWLGATVPASDAGFSWWRTTSGALRSSTGEAAKTVTMSTGGRTATYWEFTKSALCGIDEDAGSSQAPMTNGQCDDLGGASGSSSGGTTTYRFEQLWTVNGPIRDVTGTPRSGVTGAALETAQIPGTSRWIIWTTGNGTSTDTGNTPYRWVSWIGPDGPHHTN</sequence>
<evidence type="ECO:0000313" key="3">
    <source>
        <dbReference type="EMBL" id="MFC6715189.1"/>
    </source>
</evidence>
<feature type="region of interest" description="Disordered" evidence="1">
    <location>
        <begin position="63"/>
        <end position="82"/>
    </location>
</feature>
<proteinExistence type="predicted"/>
<dbReference type="RefSeq" id="WP_377824112.1">
    <property type="nucleotide sequence ID" value="NZ_JBHSWJ010000002.1"/>
</dbReference>
<keyword evidence="4" id="KW-1185">Reference proteome</keyword>
<dbReference type="EMBL" id="JBHSWJ010000002">
    <property type="protein sequence ID" value="MFC6715189.1"/>
    <property type="molecule type" value="Genomic_DNA"/>
</dbReference>
<keyword evidence="2" id="KW-0812">Transmembrane</keyword>
<evidence type="ECO:0000313" key="4">
    <source>
        <dbReference type="Proteomes" id="UP001596356"/>
    </source>
</evidence>
<protein>
    <submittedName>
        <fullName evidence="3">Uncharacterized protein</fullName>
    </submittedName>
</protein>
<gene>
    <name evidence="3" type="ORF">ACFQBT_15775</name>
</gene>